<comment type="catalytic activity">
    <reaction evidence="1">
        <text>S-ubiquitinyl-[E2 ubiquitin-conjugating enzyme]-L-cysteine + [acceptor protein]-L-lysine = [E2 ubiquitin-conjugating enzyme]-L-cysteine + N(6)-ubiquitinyl-[acceptor protein]-L-lysine.</text>
        <dbReference type="EC" id="2.3.2.27"/>
    </reaction>
</comment>
<dbReference type="SUPFAM" id="SSF57850">
    <property type="entry name" value="RING/U-box"/>
    <property type="match status" value="1"/>
</dbReference>
<dbReference type="Pfam" id="PF04564">
    <property type="entry name" value="U-box"/>
    <property type="match status" value="1"/>
</dbReference>
<dbReference type="PANTHER" id="PTHR13931:SF2">
    <property type="entry name" value="UBIQUITIN CONJUGATION FACTOR E4 B"/>
    <property type="match status" value="1"/>
</dbReference>
<organism evidence="13 14">
    <name type="scientific">Penstemon smallii</name>
    <dbReference type="NCBI Taxonomy" id="265156"/>
    <lineage>
        <taxon>Eukaryota</taxon>
        <taxon>Viridiplantae</taxon>
        <taxon>Streptophyta</taxon>
        <taxon>Embryophyta</taxon>
        <taxon>Tracheophyta</taxon>
        <taxon>Spermatophyta</taxon>
        <taxon>Magnoliopsida</taxon>
        <taxon>eudicotyledons</taxon>
        <taxon>Gunneridae</taxon>
        <taxon>Pentapetalae</taxon>
        <taxon>asterids</taxon>
        <taxon>lamiids</taxon>
        <taxon>Lamiales</taxon>
        <taxon>Plantaginaceae</taxon>
        <taxon>Cheloneae</taxon>
        <taxon>Penstemon</taxon>
    </lineage>
</organism>
<keyword evidence="11" id="KW-0175">Coiled coil</keyword>
<dbReference type="InterPro" id="IPR013083">
    <property type="entry name" value="Znf_RING/FYVE/PHD"/>
</dbReference>
<gene>
    <name evidence="13" type="ORF">ACJIZ3_014700</name>
</gene>
<dbReference type="InterPro" id="IPR019474">
    <property type="entry name" value="Ub_conjug_fac_E4_core"/>
</dbReference>
<evidence type="ECO:0000256" key="5">
    <source>
        <dbReference type="ARBA" id="ARBA00007434"/>
    </source>
</evidence>
<dbReference type="SMART" id="SM00504">
    <property type="entry name" value="Ubox"/>
    <property type="match status" value="1"/>
</dbReference>
<dbReference type="AlphaFoldDB" id="A0ABD3RKC0"/>
<protein>
    <recommendedName>
        <fullName evidence="6">RING-type E3 ubiquitin transferase</fullName>
        <ecNumber evidence="6">2.3.2.27</ecNumber>
    </recommendedName>
</protein>
<comment type="subcellular location">
    <subcellularLocation>
        <location evidence="3">Cytoplasm</location>
    </subcellularLocation>
    <subcellularLocation>
        <location evidence="2">Nucleus</location>
    </subcellularLocation>
</comment>
<dbReference type="InterPro" id="IPR045132">
    <property type="entry name" value="UBE4"/>
</dbReference>
<evidence type="ECO:0000313" key="14">
    <source>
        <dbReference type="Proteomes" id="UP001634393"/>
    </source>
</evidence>
<accession>A0ABD3RKC0</accession>
<evidence type="ECO:0000259" key="12">
    <source>
        <dbReference type="PROSITE" id="PS51698"/>
    </source>
</evidence>
<evidence type="ECO:0000256" key="10">
    <source>
        <dbReference type="ARBA" id="ARBA00023242"/>
    </source>
</evidence>
<sequence>MATQKPQRTPAEIEDIILRKIFLVSLVDSMENDSRIVYLEMSAAEILSEGKELKLSRDLMERIIIDRLSGDFPAAEPPFQYLLNSYRRAYEEGKKIVSMKDKNVKSEMEIVVKQAKKLAVSYCRIHLGNPDMFPNNDSIKQNISPLLPLVFSEVGSNIDGFGGSSSSGISCPPGFLEEFFRDADYDSMEPVMKQLYEDLRGSVLKVSALGNFQQPLRALLLLVNYAVGAKGLVNHPWWIPKGLYLNGRVIEMTSILGPFFHVSALPDHAIFKSEPDVGQQCFSDASTRRPADLLSSFTTIKTVMNNLYDGLTETLRCLLKNTNTRENVMEYLAEVINRNSSRAHIQVDPLSCASSGMFVNLSAVMLRLCEPFLDVNLTKRDKIDPRYVFHCNRLELRELTALHASSEEVSEWINGTTAKVDSSTNNNNGQNRLLDATSSSNSVNVPSFLPHNSAASRSSEKAMYPFICECFFMTARVLNLGLLKAFSDFKHLVQDISRSEDTLSSLKAMQGHSPSPQLQLDISRLEKEIELYSQEKLCYEAQILRDGGLLQRALSYYRLMIVWLAGLVGGFKMPIPQTCPMEFASMPEHFVEDTMELLIFASRIPRALDGVMLDDFMNFIIMFMASPEYIRNPYLRAKMVEVLNCWMPRRSGSKATETLFEGHQLSLEYLVRNLLKLYVDIEFTGSHTQFYDKFNIRHNIAELLEYLWQVPSHRNVWRKIAKEEEKGVYLNFLNFLINDSIYLLDESLNKILEHKELEAEMSNTVEWERRPAEERQERTRLFQSQENIIRIDMKLANEDVSLLAFTSEQITAPLLLPEMVERVASMLNYFLLQLVGPQRKSLSLKDPEKYEFRPKLLLKQIVNIYVNMARGDDDNIFPAAITRDGRSYNEQLFGAAADVLRRIGEDARLIQEFVDLGAKAKVAATEAMDAEATLGDIPDEFLDPIQYTLMRDPVILPSSKVIVDRPVIQRHLLSDSTDPFNRSHLTADMLIPDVELKSKIEEFIKSQQLKRHGEGLGVESTKVTIQTTDTTTLID</sequence>
<dbReference type="PANTHER" id="PTHR13931">
    <property type="entry name" value="UBIQUITINATION FACTOR E4"/>
    <property type="match status" value="1"/>
</dbReference>
<reference evidence="13 14" key="1">
    <citation type="submission" date="2024-12" db="EMBL/GenBank/DDBJ databases">
        <title>The unique morphological basis and parallel evolutionary history of personate flowers in Penstemon.</title>
        <authorList>
            <person name="Depatie T.H."/>
            <person name="Wessinger C.A."/>
        </authorList>
    </citation>
    <scope>NUCLEOTIDE SEQUENCE [LARGE SCALE GENOMIC DNA]</scope>
    <source>
        <strain evidence="13">WTNN_2</strain>
        <tissue evidence="13">Leaf</tissue>
    </source>
</reference>
<dbReference type="FunFam" id="3.30.40.10:FF:000055">
    <property type="entry name" value="Ubiquitin conjugation factor e4 a"/>
    <property type="match status" value="1"/>
</dbReference>
<dbReference type="EMBL" id="JBJXBP010000008">
    <property type="protein sequence ID" value="KAL3813432.1"/>
    <property type="molecule type" value="Genomic_DNA"/>
</dbReference>
<keyword evidence="7" id="KW-0963">Cytoplasm</keyword>
<evidence type="ECO:0000256" key="4">
    <source>
        <dbReference type="ARBA" id="ARBA00004906"/>
    </source>
</evidence>
<evidence type="ECO:0000256" key="6">
    <source>
        <dbReference type="ARBA" id="ARBA00012483"/>
    </source>
</evidence>
<name>A0ABD3RKC0_9LAMI</name>
<dbReference type="CDD" id="cd16657">
    <property type="entry name" value="RING-Ubox_UBE4A"/>
    <property type="match status" value="1"/>
</dbReference>
<feature type="coiled-coil region" evidence="11">
    <location>
        <begin position="515"/>
        <end position="542"/>
    </location>
</feature>
<evidence type="ECO:0000313" key="13">
    <source>
        <dbReference type="EMBL" id="KAL3813432.1"/>
    </source>
</evidence>
<evidence type="ECO:0000256" key="11">
    <source>
        <dbReference type="SAM" id="Coils"/>
    </source>
</evidence>
<dbReference type="Pfam" id="PF10408">
    <property type="entry name" value="Ufd2P_core"/>
    <property type="match status" value="1"/>
</dbReference>
<dbReference type="GO" id="GO:0005737">
    <property type="term" value="C:cytoplasm"/>
    <property type="evidence" value="ECO:0007669"/>
    <property type="project" value="UniProtKB-SubCell"/>
</dbReference>
<keyword evidence="9" id="KW-0833">Ubl conjugation pathway</keyword>
<keyword evidence="14" id="KW-1185">Reference proteome</keyword>
<evidence type="ECO:0000256" key="1">
    <source>
        <dbReference type="ARBA" id="ARBA00000900"/>
    </source>
</evidence>
<keyword evidence="10" id="KW-0539">Nucleus</keyword>
<dbReference type="InterPro" id="IPR003613">
    <property type="entry name" value="Ubox_domain"/>
</dbReference>
<comment type="pathway">
    <text evidence="4">Protein modification; protein ubiquitination.</text>
</comment>
<proteinExistence type="inferred from homology"/>
<dbReference type="GO" id="GO:0005634">
    <property type="term" value="C:nucleus"/>
    <property type="evidence" value="ECO:0007669"/>
    <property type="project" value="UniProtKB-SubCell"/>
</dbReference>
<comment type="caution">
    <text evidence="13">The sequence shown here is derived from an EMBL/GenBank/DDBJ whole genome shotgun (WGS) entry which is preliminary data.</text>
</comment>
<comment type="similarity">
    <text evidence="5">Belongs to the ubiquitin conjugation factor E4 family.</text>
</comment>
<evidence type="ECO:0000256" key="9">
    <source>
        <dbReference type="ARBA" id="ARBA00022786"/>
    </source>
</evidence>
<dbReference type="GO" id="GO:0061630">
    <property type="term" value="F:ubiquitin protein ligase activity"/>
    <property type="evidence" value="ECO:0007669"/>
    <property type="project" value="UniProtKB-EC"/>
</dbReference>
<keyword evidence="8" id="KW-0808">Transferase</keyword>
<dbReference type="EC" id="2.3.2.27" evidence="6"/>
<dbReference type="Gene3D" id="3.30.40.10">
    <property type="entry name" value="Zinc/RING finger domain, C3HC4 (zinc finger)"/>
    <property type="match status" value="1"/>
</dbReference>
<evidence type="ECO:0000256" key="8">
    <source>
        <dbReference type="ARBA" id="ARBA00022679"/>
    </source>
</evidence>
<evidence type="ECO:0000256" key="2">
    <source>
        <dbReference type="ARBA" id="ARBA00004123"/>
    </source>
</evidence>
<dbReference type="PROSITE" id="PS51698">
    <property type="entry name" value="U_BOX"/>
    <property type="match status" value="1"/>
</dbReference>
<evidence type="ECO:0000256" key="7">
    <source>
        <dbReference type="ARBA" id="ARBA00022490"/>
    </source>
</evidence>
<dbReference type="Proteomes" id="UP001634393">
    <property type="component" value="Unassembled WGS sequence"/>
</dbReference>
<evidence type="ECO:0000256" key="3">
    <source>
        <dbReference type="ARBA" id="ARBA00004496"/>
    </source>
</evidence>
<feature type="domain" description="U-box" evidence="12">
    <location>
        <begin position="936"/>
        <end position="1010"/>
    </location>
</feature>